<dbReference type="SUPFAM" id="SSF158504">
    <property type="entry name" value="BH2638-like"/>
    <property type="match status" value="1"/>
</dbReference>
<dbReference type="NCBIfam" id="NF003353">
    <property type="entry name" value="PRK04387.1"/>
    <property type="match status" value="1"/>
</dbReference>
<keyword evidence="2" id="KW-1185">Reference proteome</keyword>
<accession>A0A1I4ITB6</accession>
<dbReference type="PIRSF" id="PIRSF037260">
    <property type="entry name" value="UPF0223"/>
    <property type="match status" value="1"/>
</dbReference>
<dbReference type="Proteomes" id="UP000199668">
    <property type="component" value="Unassembled WGS sequence"/>
</dbReference>
<organism evidence="1 2">
    <name type="scientific">Salibacterium qingdaonense</name>
    <dbReference type="NCBI Taxonomy" id="266892"/>
    <lineage>
        <taxon>Bacteria</taxon>
        <taxon>Bacillati</taxon>
        <taxon>Bacillota</taxon>
        <taxon>Bacilli</taxon>
        <taxon>Bacillales</taxon>
        <taxon>Bacillaceae</taxon>
    </lineage>
</organism>
<evidence type="ECO:0000313" key="2">
    <source>
        <dbReference type="Proteomes" id="UP000199668"/>
    </source>
</evidence>
<dbReference type="RefSeq" id="WP_090925473.1">
    <property type="nucleotide sequence ID" value="NZ_FOTY01000002.1"/>
</dbReference>
<dbReference type="InterPro" id="IPR007920">
    <property type="entry name" value="UPF0223"/>
</dbReference>
<dbReference type="Pfam" id="PF05256">
    <property type="entry name" value="UPF0223"/>
    <property type="match status" value="1"/>
</dbReference>
<dbReference type="STRING" id="266892.SAMN04488054_102211"/>
<evidence type="ECO:0000313" key="1">
    <source>
        <dbReference type="EMBL" id="SFL57317.1"/>
    </source>
</evidence>
<gene>
    <name evidence="1" type="ORF">SAMN04488054_102211</name>
</gene>
<reference evidence="1 2" key="1">
    <citation type="submission" date="2016-10" db="EMBL/GenBank/DDBJ databases">
        <authorList>
            <person name="de Groot N.N."/>
        </authorList>
    </citation>
    <scope>NUCLEOTIDE SEQUENCE [LARGE SCALE GENOMIC DNA]</scope>
    <source>
        <strain evidence="1 2">CGMCC 1.6134</strain>
    </source>
</reference>
<dbReference type="AlphaFoldDB" id="A0A1I4ITB6"/>
<dbReference type="EMBL" id="FOTY01000002">
    <property type="protein sequence ID" value="SFL57317.1"/>
    <property type="molecule type" value="Genomic_DNA"/>
</dbReference>
<dbReference type="Gene3D" id="1.10.220.80">
    <property type="entry name" value="BH2638-like"/>
    <property type="match status" value="1"/>
</dbReference>
<sequence>MEEEYPMPFSMDWTKEEIIDVMEFFRVIEEAYEKPVRKETVLSRYRRFKEIVPSKAEEKQYLRDFDEKAGVSCWKTVQQAGRKETEETFKMT</sequence>
<proteinExistence type="predicted"/>
<dbReference type="InterPro" id="IPR023324">
    <property type="entry name" value="BH2638-like_sf"/>
</dbReference>
<name>A0A1I4ITB6_9BACI</name>
<dbReference type="OrthoDB" id="1649074at2"/>
<protein>
    <submittedName>
        <fullName evidence="1">Uncharacterized protein YktA, UPF0223 family</fullName>
    </submittedName>
</protein>